<dbReference type="PANTHER" id="PTHR43280">
    <property type="entry name" value="ARAC-FAMILY TRANSCRIPTIONAL REGULATOR"/>
    <property type="match status" value="1"/>
</dbReference>
<dbReference type="SUPFAM" id="SSF46689">
    <property type="entry name" value="Homeodomain-like"/>
    <property type="match status" value="1"/>
</dbReference>
<dbReference type="Proteomes" id="UP000276407">
    <property type="component" value="Chromosome 2"/>
</dbReference>
<dbReference type="RefSeq" id="WP_123180478.1">
    <property type="nucleotide sequence ID" value="NZ_CP033615.1"/>
</dbReference>
<dbReference type="Gene3D" id="1.10.10.60">
    <property type="entry name" value="Homeodomain-like"/>
    <property type="match status" value="1"/>
</dbReference>
<evidence type="ECO:0000259" key="4">
    <source>
        <dbReference type="PROSITE" id="PS01124"/>
    </source>
</evidence>
<evidence type="ECO:0000313" key="5">
    <source>
        <dbReference type="EMBL" id="AYV57785.1"/>
    </source>
</evidence>
<evidence type="ECO:0000256" key="1">
    <source>
        <dbReference type="ARBA" id="ARBA00023015"/>
    </source>
</evidence>
<dbReference type="Pfam" id="PF12833">
    <property type="entry name" value="HTH_18"/>
    <property type="match status" value="1"/>
</dbReference>
<dbReference type="InterPro" id="IPR009057">
    <property type="entry name" value="Homeodomain-like_sf"/>
</dbReference>
<dbReference type="PROSITE" id="PS01124">
    <property type="entry name" value="HTH_ARAC_FAMILY_2"/>
    <property type="match status" value="1"/>
</dbReference>
<feature type="domain" description="HTH araC/xylS-type" evidence="4">
    <location>
        <begin position="147"/>
        <end position="252"/>
    </location>
</feature>
<gene>
    <name evidence="5" type="ORF">EFP84_19335</name>
</gene>
<keyword evidence="2" id="KW-0238">DNA-binding</keyword>
<keyword evidence="3" id="KW-0804">Transcription</keyword>
<dbReference type="EMBL" id="CP033615">
    <property type="protein sequence ID" value="AYV57785.1"/>
    <property type="molecule type" value="Genomic_DNA"/>
</dbReference>
<dbReference type="GO" id="GO:0003700">
    <property type="term" value="F:DNA-binding transcription factor activity"/>
    <property type="evidence" value="ECO:0007669"/>
    <property type="project" value="InterPro"/>
</dbReference>
<organism evidence="5 6">
    <name type="scientific">Leptospira kmetyi</name>
    <dbReference type="NCBI Taxonomy" id="408139"/>
    <lineage>
        <taxon>Bacteria</taxon>
        <taxon>Pseudomonadati</taxon>
        <taxon>Spirochaetota</taxon>
        <taxon>Spirochaetia</taxon>
        <taxon>Leptospirales</taxon>
        <taxon>Leptospiraceae</taxon>
        <taxon>Leptospira</taxon>
    </lineage>
</organism>
<dbReference type="InterPro" id="IPR018060">
    <property type="entry name" value="HTH_AraC"/>
</dbReference>
<evidence type="ECO:0000313" key="6">
    <source>
        <dbReference type="Proteomes" id="UP000276407"/>
    </source>
</evidence>
<reference evidence="5 6" key="1">
    <citation type="submission" date="2018-11" db="EMBL/GenBank/DDBJ databases">
        <title>Complete genome sequence of Leptospira kmetyi isolate LS 001/16 from soil sample associated with a leptospirosis patient in Kelantan.</title>
        <authorList>
            <person name="Muhammad Yusoff F."/>
            <person name="Muhammad Yusoff S."/>
            <person name="Ahmad M.N."/>
            <person name="Yusof N.Y."/>
            <person name="Aziah I."/>
        </authorList>
    </citation>
    <scope>NUCLEOTIDE SEQUENCE [LARGE SCALE GENOMIC DNA]</scope>
    <source>
        <strain evidence="5 6">LS 001/16</strain>
    </source>
</reference>
<dbReference type="KEGG" id="lkm:EFP84_19335"/>
<protein>
    <submittedName>
        <fullName evidence="5">Helix-turn-helix domain-containing protein</fullName>
    </submittedName>
</protein>
<dbReference type="SMART" id="SM00342">
    <property type="entry name" value="HTH_ARAC"/>
    <property type="match status" value="1"/>
</dbReference>
<dbReference type="AlphaFoldDB" id="A0AAD0URE2"/>
<evidence type="ECO:0000256" key="2">
    <source>
        <dbReference type="ARBA" id="ARBA00023125"/>
    </source>
</evidence>
<keyword evidence="1" id="KW-0805">Transcription regulation</keyword>
<dbReference type="PANTHER" id="PTHR43280:SF2">
    <property type="entry name" value="HTH-TYPE TRANSCRIPTIONAL REGULATOR EXSA"/>
    <property type="match status" value="1"/>
</dbReference>
<dbReference type="GO" id="GO:0043565">
    <property type="term" value="F:sequence-specific DNA binding"/>
    <property type="evidence" value="ECO:0007669"/>
    <property type="project" value="InterPro"/>
</dbReference>
<accession>A0AAD0URE2</accession>
<sequence>MKNSLYIWDTQILYAAWEETTAMHSLYSASIYFSVERPSELFLPDGSIIEFSGVFIPPNTVHRQVAKQTHILNLNIDPDSPFFDRIAGYTHSGLQVFDSGKIEGLSETLAKVLKEDTTDEEALGILQTLIDSVFGPILPPKTAKTLDKRISTVANHLRSLAFLPQPEEIKLGYLAKLVNLSEDRFRHLFKETLFTSVRKYILSLRLKIAARNIHRCVNLTEVAHVAGFSDSAHFSRTFRATYGHRPSVVFRNSKRARIRFIER</sequence>
<proteinExistence type="predicted"/>
<evidence type="ECO:0000256" key="3">
    <source>
        <dbReference type="ARBA" id="ARBA00023163"/>
    </source>
</evidence>
<name>A0AAD0URE2_9LEPT</name>